<keyword evidence="4" id="KW-1185">Reference proteome</keyword>
<evidence type="ECO:0000313" key="3">
    <source>
        <dbReference type="EMBL" id="WIY47298.1"/>
    </source>
</evidence>
<accession>A0ABY9AKJ6</accession>
<feature type="domain" description="Phage capsid-like C-terminal" evidence="2">
    <location>
        <begin position="199"/>
        <end position="402"/>
    </location>
</feature>
<protein>
    <submittedName>
        <fullName evidence="3">Phage major capsid protein</fullName>
    </submittedName>
</protein>
<comment type="subcellular location">
    <subcellularLocation>
        <location evidence="1">Virion</location>
    </subcellularLocation>
</comment>
<dbReference type="Pfam" id="PF05065">
    <property type="entry name" value="Phage_capsid"/>
    <property type="match status" value="1"/>
</dbReference>
<gene>
    <name evidence="3" type="ORF">QRO08_15825</name>
</gene>
<reference evidence="3 4" key="1">
    <citation type="submission" date="2023-06" db="EMBL/GenBank/DDBJ databases">
        <authorList>
            <person name="Ham H."/>
            <person name="Park D.S."/>
        </authorList>
    </citation>
    <scope>NUCLEOTIDE SEQUENCE [LARGE SCALE GENOMIC DNA]</scope>
    <source>
        <strain evidence="3 4">KACC 17005</strain>
    </source>
</reference>
<dbReference type="EMBL" id="CP127363">
    <property type="protein sequence ID" value="WIY47298.1"/>
    <property type="molecule type" value="Genomic_DNA"/>
</dbReference>
<evidence type="ECO:0000256" key="1">
    <source>
        <dbReference type="ARBA" id="ARBA00004328"/>
    </source>
</evidence>
<dbReference type="Proteomes" id="UP001242732">
    <property type="component" value="Chromosome"/>
</dbReference>
<dbReference type="InterPro" id="IPR024455">
    <property type="entry name" value="Phage_capsid"/>
</dbReference>
<dbReference type="InterPro" id="IPR054612">
    <property type="entry name" value="Phage_capsid-like_C"/>
</dbReference>
<sequence>MNLQEQIKRLMETRTAKALELEGVQKKALDEGRTKDESEREAFKGLTADIAQIDAELEDLRALEALQVTKATPAAGATPAGATNARGAIATGAGPAIHMNKDADEKFKGQNYTRMVIAKALSRLSDGDQSPLAIAEARWGKSNPTLINVMKAAVPGGGTGTGEWGAELAAIDQRYTGDFIEYLYSQTVYDKLPLRQVPANVQIKGQDGAATAYWVGQSKAIPATTADFMNVTLTPLKVAALAVVSNELLRDSSPAAEQLVRDALVEASSQRVDNTFLSASAAVPGVSPAGILNDLTGIPSAGTDGAGLRADIKALYAGFIAAKNVNGLQLVTTPSLAKSVQLMTNALGLPEFTGINASGGTLLGDTVTTGDNVGAGQLVMLKPSDIYRIGDSGVQVSISREAMIEQDTAPTGATDTPTGASANFTSMFQSESTAIKVVRSINFAKRRASAVAFVTGADYGAPAAGG</sequence>
<organism evidence="3 4">
    <name type="scientific">Paracidovorax citrulli</name>
    <name type="common">Acidovorax citrulli</name>
    <dbReference type="NCBI Taxonomy" id="80869"/>
    <lineage>
        <taxon>Bacteria</taxon>
        <taxon>Pseudomonadati</taxon>
        <taxon>Pseudomonadota</taxon>
        <taxon>Betaproteobacteria</taxon>
        <taxon>Burkholderiales</taxon>
        <taxon>Comamonadaceae</taxon>
        <taxon>Paracidovorax</taxon>
    </lineage>
</organism>
<dbReference type="NCBIfam" id="TIGR01554">
    <property type="entry name" value="major_cap_HK97"/>
    <property type="match status" value="1"/>
</dbReference>
<evidence type="ECO:0000259" key="2">
    <source>
        <dbReference type="Pfam" id="PF05065"/>
    </source>
</evidence>
<name>A0ABY9AKJ6_PARCI</name>
<dbReference type="RefSeq" id="WP_133246168.1">
    <property type="nucleotide sequence ID" value="NZ_CP023687.1"/>
</dbReference>
<evidence type="ECO:0000313" key="4">
    <source>
        <dbReference type="Proteomes" id="UP001242732"/>
    </source>
</evidence>
<dbReference type="Gene3D" id="3.30.2400.10">
    <property type="entry name" value="Major capsid protein gp5"/>
    <property type="match status" value="1"/>
</dbReference>
<proteinExistence type="predicted"/>
<dbReference type="SUPFAM" id="SSF56563">
    <property type="entry name" value="Major capsid protein gp5"/>
    <property type="match status" value="1"/>
</dbReference>